<evidence type="ECO:0000256" key="1">
    <source>
        <dbReference type="SAM" id="MobiDB-lite"/>
    </source>
</evidence>
<dbReference type="Proteomes" id="UP001153636">
    <property type="component" value="Chromosome 7"/>
</dbReference>
<dbReference type="InterPro" id="IPR003599">
    <property type="entry name" value="Ig_sub"/>
</dbReference>
<evidence type="ECO:0000313" key="3">
    <source>
        <dbReference type="EMBL" id="CAH1112912.1"/>
    </source>
</evidence>
<dbReference type="InterPro" id="IPR036179">
    <property type="entry name" value="Ig-like_dom_sf"/>
</dbReference>
<feature type="region of interest" description="Disordered" evidence="1">
    <location>
        <begin position="324"/>
        <end position="369"/>
    </location>
</feature>
<dbReference type="InterPro" id="IPR013783">
    <property type="entry name" value="Ig-like_fold"/>
</dbReference>
<dbReference type="AlphaFoldDB" id="A0A9P0GJ96"/>
<proteinExistence type="predicted"/>
<dbReference type="PANTHER" id="PTHR21261">
    <property type="entry name" value="BEAT PROTEIN"/>
    <property type="match status" value="1"/>
</dbReference>
<feature type="domain" description="Immunoglobulin" evidence="2">
    <location>
        <begin position="27"/>
        <end position="273"/>
    </location>
</feature>
<sequence length="369" mass="42131">MLCYTAEISTEKPDKLEKPEKRPVTVIIPTAVKRLDTVTLQCNYNLSGEPIYTVKWYKGSKEFYRYIPKELPNVQVFALPGITVDIGYLPRSRRILVSASQNVFSNKDKTNYKSNDSLDKLPSRNEAENNILSSNNISDLVVVNDQGIENLCSQVLDQLDTLKKKLMKHYLSDNESIETDTHAVADIKENDEMSSASKRKRKARECDWPRNKIKNLGCAVKSIKDTKEEQKSTHKNLVLKNVQPEVTGRYKCEVSSDAPNFYTYMQSGYMYVIDVPVEDPILRMDKEILDTGYRLKGNCSAPPSWPPANITWLLNGKPVVFPDFNQRNRRTDRFPSNCQDQGRTDRKADRSSGSDQDFTKETSDFPSSE</sequence>
<dbReference type="SMART" id="SM00409">
    <property type="entry name" value="IG"/>
    <property type="match status" value="1"/>
</dbReference>
<evidence type="ECO:0000259" key="2">
    <source>
        <dbReference type="SMART" id="SM00409"/>
    </source>
</evidence>
<keyword evidence="4" id="KW-1185">Reference proteome</keyword>
<dbReference type="OrthoDB" id="6343941at2759"/>
<dbReference type="EMBL" id="OV651819">
    <property type="protein sequence ID" value="CAH1112912.1"/>
    <property type="molecule type" value="Genomic_DNA"/>
</dbReference>
<dbReference type="PANTHER" id="PTHR21261:SF15">
    <property type="entry name" value="BEATEN PATH IIIA, ISOFORM D-RELATED"/>
    <property type="match status" value="1"/>
</dbReference>
<accession>A0A9P0GJ96</accession>
<evidence type="ECO:0000313" key="4">
    <source>
        <dbReference type="Proteomes" id="UP001153636"/>
    </source>
</evidence>
<gene>
    <name evidence="3" type="ORF">PSYICH_LOCUS13807</name>
</gene>
<dbReference type="Gene3D" id="2.60.40.10">
    <property type="entry name" value="Immunoglobulins"/>
    <property type="match status" value="1"/>
</dbReference>
<protein>
    <recommendedName>
        <fullName evidence="2">Immunoglobulin domain-containing protein</fullName>
    </recommendedName>
</protein>
<feature type="compositionally biased region" description="Basic and acidic residues" evidence="1">
    <location>
        <begin position="342"/>
        <end position="363"/>
    </location>
</feature>
<reference evidence="3" key="1">
    <citation type="submission" date="2022-01" db="EMBL/GenBank/DDBJ databases">
        <authorList>
            <person name="King R."/>
        </authorList>
    </citation>
    <scope>NUCLEOTIDE SEQUENCE</scope>
</reference>
<organism evidence="3 4">
    <name type="scientific">Psylliodes chrysocephalus</name>
    <dbReference type="NCBI Taxonomy" id="3402493"/>
    <lineage>
        <taxon>Eukaryota</taxon>
        <taxon>Metazoa</taxon>
        <taxon>Ecdysozoa</taxon>
        <taxon>Arthropoda</taxon>
        <taxon>Hexapoda</taxon>
        <taxon>Insecta</taxon>
        <taxon>Pterygota</taxon>
        <taxon>Neoptera</taxon>
        <taxon>Endopterygota</taxon>
        <taxon>Coleoptera</taxon>
        <taxon>Polyphaga</taxon>
        <taxon>Cucujiformia</taxon>
        <taxon>Chrysomeloidea</taxon>
        <taxon>Chrysomelidae</taxon>
        <taxon>Galerucinae</taxon>
        <taxon>Alticini</taxon>
        <taxon>Psylliodes</taxon>
    </lineage>
</organism>
<name>A0A9P0GJ96_9CUCU</name>
<dbReference type="SUPFAM" id="SSF48726">
    <property type="entry name" value="Immunoglobulin"/>
    <property type="match status" value="1"/>
</dbReference>